<dbReference type="Gene3D" id="3.40.50.2000">
    <property type="entry name" value="Glycogen Phosphorylase B"/>
    <property type="match status" value="2"/>
</dbReference>
<name>A0A7W7YAE0_9BACT</name>
<evidence type="ECO:0000313" key="1">
    <source>
        <dbReference type="EMBL" id="MBB5032220.1"/>
    </source>
</evidence>
<evidence type="ECO:0000313" key="2">
    <source>
        <dbReference type="Proteomes" id="UP000590740"/>
    </source>
</evidence>
<dbReference type="SUPFAM" id="SSF53756">
    <property type="entry name" value="UDP-Glycosyltransferase/glycogen phosphorylase"/>
    <property type="match status" value="1"/>
</dbReference>
<dbReference type="Proteomes" id="UP000590740">
    <property type="component" value="Unassembled WGS sequence"/>
</dbReference>
<keyword evidence="2" id="KW-1185">Reference proteome</keyword>
<dbReference type="AlphaFoldDB" id="A0A7W7YAE0"/>
<dbReference type="EMBL" id="JACHIG010000003">
    <property type="protein sequence ID" value="MBB5032220.1"/>
    <property type="molecule type" value="Genomic_DNA"/>
</dbReference>
<dbReference type="PANTHER" id="PTHR12526:SF600">
    <property type="entry name" value="GLYCOSYL TRANSFERASE GROUP 1"/>
    <property type="match status" value="1"/>
</dbReference>
<gene>
    <name evidence="1" type="ORF">HNQ65_001797</name>
</gene>
<dbReference type="PANTHER" id="PTHR12526">
    <property type="entry name" value="GLYCOSYLTRANSFERASE"/>
    <property type="match status" value="1"/>
</dbReference>
<dbReference type="GO" id="GO:0016757">
    <property type="term" value="F:glycosyltransferase activity"/>
    <property type="evidence" value="ECO:0007669"/>
    <property type="project" value="TreeGrafter"/>
</dbReference>
<organism evidence="1 2">
    <name type="scientific">Prosthecobacter vanneervenii</name>
    <dbReference type="NCBI Taxonomy" id="48466"/>
    <lineage>
        <taxon>Bacteria</taxon>
        <taxon>Pseudomonadati</taxon>
        <taxon>Verrucomicrobiota</taxon>
        <taxon>Verrucomicrobiia</taxon>
        <taxon>Verrucomicrobiales</taxon>
        <taxon>Verrucomicrobiaceae</taxon>
        <taxon>Prosthecobacter</taxon>
    </lineage>
</organism>
<dbReference type="Pfam" id="PF13692">
    <property type="entry name" value="Glyco_trans_1_4"/>
    <property type="match status" value="1"/>
</dbReference>
<accession>A0A7W7YAE0</accession>
<dbReference type="RefSeq" id="WP_184339156.1">
    <property type="nucleotide sequence ID" value="NZ_JACHIG010000003.1"/>
</dbReference>
<proteinExistence type="predicted"/>
<dbReference type="CDD" id="cd03801">
    <property type="entry name" value="GT4_PimA-like"/>
    <property type="match status" value="1"/>
</dbReference>
<comment type="caution">
    <text evidence="1">The sequence shown here is derived from an EMBL/GenBank/DDBJ whole genome shotgun (WGS) entry which is preliminary data.</text>
</comment>
<keyword evidence="1" id="KW-0808">Transferase</keyword>
<protein>
    <submittedName>
        <fullName evidence="1">Glycosyltransferase involved in cell wall biosynthesis</fullName>
    </submittedName>
</protein>
<sequence>MNILVVYPYIPYPVDRGTYQRVFHLLCALARDHTIDLIALSEKGERVEHRCVFEKFCRKVVFVPFEHPPWPRLFPNRLLNSLPTTIRHWCLPQLADTISDMLDHNEYDLVHVCDIVMAQYFLDDHLEIPLSVDRSRVDLQFQQEQHARMPKGLKSSLLYREQEWKLRRFEHKVAQRSAVQVVCGPDDEEFIRSEVSIKMPVQVVTNGVDLDYFSPDGTDVPRDSSPTLIYCGAMDYMPNVDALRWYFEEIHPRAKSLVPDLQVLIVGKSPTDEVLSYGSLQDVTVTGGVPDVRPWYRRAWAQIVPLRIGGGTRLKIPESMAMGTPVISTTIGAQGLQLVHGMDILLADTADMFAHYIERMLHDEVLRQKIETRGMQTCKARFGWPGLGRQLSSYYSKHFQPSKQLHEHN</sequence>
<reference evidence="1 2" key="1">
    <citation type="submission" date="2020-08" db="EMBL/GenBank/DDBJ databases">
        <title>Genomic Encyclopedia of Type Strains, Phase IV (KMG-IV): sequencing the most valuable type-strain genomes for metagenomic binning, comparative biology and taxonomic classification.</title>
        <authorList>
            <person name="Goeker M."/>
        </authorList>
    </citation>
    <scope>NUCLEOTIDE SEQUENCE [LARGE SCALE GENOMIC DNA]</scope>
    <source>
        <strain evidence="1 2">DSM 12252</strain>
    </source>
</reference>